<dbReference type="AlphaFoldDB" id="A0A0F9HVK5"/>
<evidence type="ECO:0000313" key="1">
    <source>
        <dbReference type="EMBL" id="KKM19446.1"/>
    </source>
</evidence>
<feature type="non-terminal residue" evidence="1">
    <location>
        <position position="97"/>
    </location>
</feature>
<dbReference type="EMBL" id="LAZR01013985">
    <property type="protein sequence ID" value="KKM19446.1"/>
    <property type="molecule type" value="Genomic_DNA"/>
</dbReference>
<organism evidence="1">
    <name type="scientific">marine sediment metagenome</name>
    <dbReference type="NCBI Taxonomy" id="412755"/>
    <lineage>
        <taxon>unclassified sequences</taxon>
        <taxon>metagenomes</taxon>
        <taxon>ecological metagenomes</taxon>
    </lineage>
</organism>
<name>A0A0F9HVK5_9ZZZZ</name>
<comment type="caution">
    <text evidence="1">The sequence shown here is derived from an EMBL/GenBank/DDBJ whole genome shotgun (WGS) entry which is preliminary data.</text>
</comment>
<gene>
    <name evidence="1" type="ORF">LCGC14_1655640</name>
</gene>
<sequence>MTKGTLINSLAIVLLAMSTVINRKEVQMVNENNGRIDMVAAGDEKLEIASREKVEPVEPVEPEEIIEPPAGAHCPSCNGPGIRKGKTIACQVCDASF</sequence>
<accession>A0A0F9HVK5</accession>
<reference evidence="1" key="1">
    <citation type="journal article" date="2015" name="Nature">
        <title>Complex archaea that bridge the gap between prokaryotes and eukaryotes.</title>
        <authorList>
            <person name="Spang A."/>
            <person name="Saw J.H."/>
            <person name="Jorgensen S.L."/>
            <person name="Zaremba-Niedzwiedzka K."/>
            <person name="Martijn J."/>
            <person name="Lind A.E."/>
            <person name="van Eijk R."/>
            <person name="Schleper C."/>
            <person name="Guy L."/>
            <person name="Ettema T.J."/>
        </authorList>
    </citation>
    <scope>NUCLEOTIDE SEQUENCE</scope>
</reference>
<protein>
    <submittedName>
        <fullName evidence="1">Uncharacterized protein</fullName>
    </submittedName>
</protein>
<proteinExistence type="predicted"/>